<accession>A0A3B0UZQ3</accession>
<reference evidence="1" key="1">
    <citation type="submission" date="2018-06" db="EMBL/GenBank/DDBJ databases">
        <authorList>
            <person name="Zhirakovskaya E."/>
        </authorList>
    </citation>
    <scope>NUCLEOTIDE SEQUENCE</scope>
</reference>
<dbReference type="EMBL" id="UOEU01000134">
    <property type="protein sequence ID" value="VAW31017.1"/>
    <property type="molecule type" value="Genomic_DNA"/>
</dbReference>
<protein>
    <submittedName>
        <fullName evidence="1">Uncharacterized protein</fullName>
    </submittedName>
</protein>
<evidence type="ECO:0000313" key="1">
    <source>
        <dbReference type="EMBL" id="VAW31017.1"/>
    </source>
</evidence>
<dbReference type="AlphaFoldDB" id="A0A3B0UZQ3"/>
<organism evidence="1">
    <name type="scientific">hydrothermal vent metagenome</name>
    <dbReference type="NCBI Taxonomy" id="652676"/>
    <lineage>
        <taxon>unclassified sequences</taxon>
        <taxon>metagenomes</taxon>
        <taxon>ecological metagenomes</taxon>
    </lineage>
</organism>
<proteinExistence type="predicted"/>
<name>A0A3B0UZQ3_9ZZZZ</name>
<gene>
    <name evidence="1" type="ORF">MNBD_CHLOROFLEXI01-4586</name>
</gene>
<sequence>MERVLKHLIEQRTIRSLYESGAIQQLEQEVCQRVYRQLSHPVSLGFKDILPKDVSLGYVRK</sequence>